<dbReference type="EMBL" id="AFPZ01000102">
    <property type="protein sequence ID" value="EGQ21528.1"/>
    <property type="molecule type" value="Genomic_DNA"/>
</dbReference>
<comment type="caution">
    <text evidence="1">The sequence shown here is derived from an EMBL/GenBank/DDBJ whole genome shotgun (WGS) entry which is preliminary data.</text>
</comment>
<dbReference type="AlphaFoldDB" id="F9DWS4"/>
<evidence type="ECO:0000313" key="1">
    <source>
        <dbReference type="EMBL" id="EGQ21528.1"/>
    </source>
</evidence>
<organism evidence="1 2">
    <name type="scientific">Sporosarcina newyorkensis 2681</name>
    <dbReference type="NCBI Taxonomy" id="1027292"/>
    <lineage>
        <taxon>Bacteria</taxon>
        <taxon>Bacillati</taxon>
        <taxon>Bacillota</taxon>
        <taxon>Bacilli</taxon>
        <taxon>Bacillales</taxon>
        <taxon>Caryophanaceae</taxon>
        <taxon>Sporosarcina</taxon>
    </lineage>
</organism>
<name>F9DWS4_9BACL</name>
<evidence type="ECO:0000313" key="2">
    <source>
        <dbReference type="Proteomes" id="UP000005316"/>
    </source>
</evidence>
<dbReference type="Proteomes" id="UP000005316">
    <property type="component" value="Unassembled WGS sequence"/>
</dbReference>
<reference evidence="1 2" key="1">
    <citation type="submission" date="2011-04" db="EMBL/GenBank/DDBJ databases">
        <authorList>
            <person name="Muzny D."/>
            <person name="Qin X."/>
            <person name="Deng J."/>
            <person name="Jiang H."/>
            <person name="Liu Y."/>
            <person name="Qu J."/>
            <person name="Song X.-Z."/>
            <person name="Zhang L."/>
            <person name="Thornton R."/>
            <person name="Coyle M."/>
            <person name="Francisco L."/>
            <person name="Jackson L."/>
            <person name="Javaid M."/>
            <person name="Korchina V."/>
            <person name="Kovar C."/>
            <person name="Mata R."/>
            <person name="Mathew T."/>
            <person name="Ngo R."/>
            <person name="Nguyen L."/>
            <person name="Nguyen N."/>
            <person name="Okwuonu G."/>
            <person name="Ongeri F."/>
            <person name="Pham C."/>
            <person name="Simmons D."/>
            <person name="Wilczek-Boney K."/>
            <person name="Hale W."/>
            <person name="Jakkamsetti A."/>
            <person name="Pham P."/>
            <person name="Ruth R."/>
            <person name="San Lucas F."/>
            <person name="Warren J."/>
            <person name="Zhang J."/>
            <person name="Zhao Z."/>
            <person name="Zhou C."/>
            <person name="Zhu D."/>
            <person name="Lee S."/>
            <person name="Bess C."/>
            <person name="Blankenburg K."/>
            <person name="Forbes L."/>
            <person name="Fu Q."/>
            <person name="Gubbala S."/>
            <person name="Hirani K."/>
            <person name="Jayaseelan J.C."/>
            <person name="Lara F."/>
            <person name="Munidasa M."/>
            <person name="Palculict T."/>
            <person name="Patil S."/>
            <person name="Pu L.-L."/>
            <person name="Saada N."/>
            <person name="Tang L."/>
            <person name="Weissenberger G."/>
            <person name="Zhu Y."/>
            <person name="Hemphill L."/>
            <person name="Shang Y."/>
            <person name="Youmans B."/>
            <person name="Ayvaz T."/>
            <person name="Ross M."/>
            <person name="Santibanez J."/>
            <person name="Aqrawi P."/>
            <person name="Gross S."/>
            <person name="Joshi V."/>
            <person name="Fowler G."/>
            <person name="Nazareth L."/>
            <person name="Reid J."/>
            <person name="Worley K."/>
            <person name="Petrosino J."/>
            <person name="Highlander S."/>
            <person name="Gibbs R."/>
        </authorList>
    </citation>
    <scope>NUCLEOTIDE SEQUENCE [LARGE SCALE GENOMIC DNA]</scope>
    <source>
        <strain evidence="1 2">2681</strain>
    </source>
</reference>
<accession>F9DWS4</accession>
<proteinExistence type="predicted"/>
<sequence length="39" mass="4329">MMSGKYGSFCFIQSVGKQRKGVAQGWIGSVLKVFGSFRR</sequence>
<gene>
    <name evidence="1" type="ORF">HMPREF9372_3255</name>
</gene>
<protein>
    <submittedName>
        <fullName evidence="1">Uncharacterized protein</fullName>
    </submittedName>
</protein>
<dbReference type="HOGENOM" id="CLU_3317242_0_0_9"/>